<dbReference type="InterPro" id="IPR007627">
    <property type="entry name" value="RNA_pol_sigma70_r2"/>
</dbReference>
<name>A0A927H655_9BACL</name>
<keyword evidence="8" id="KW-1185">Reference proteome</keyword>
<dbReference type="InterPro" id="IPR039425">
    <property type="entry name" value="RNA_pol_sigma-70-like"/>
</dbReference>
<dbReference type="Pfam" id="PF04542">
    <property type="entry name" value="Sigma70_r2"/>
    <property type="match status" value="1"/>
</dbReference>
<dbReference type="InterPro" id="IPR013249">
    <property type="entry name" value="RNA_pol_sigma70_r4_t2"/>
</dbReference>
<evidence type="ECO:0000256" key="4">
    <source>
        <dbReference type="ARBA" id="ARBA00023163"/>
    </source>
</evidence>
<keyword evidence="2" id="KW-0805">Transcription regulation</keyword>
<sequence length="186" mass="21266">MNVDAEKHYVRYLAPGCDRDLVLEDLMTAYGEDVWNFAFFLTRRADAAGDISQDVFLIVYNRLYAFRGECSIKSWILGITRNKALNYRKNAFIRKVTLTGAWVPEPDRSPSAEQTAFRKLAARELWERVMALPMKFREAVILAYHLDLPIGEIAAALQVSEGTVKSRLYRAKRKMAALLEAETRGE</sequence>
<protein>
    <submittedName>
        <fullName evidence="7">Sigma-70 family RNA polymerase sigma factor</fullName>
    </submittedName>
</protein>
<accession>A0A927H655</accession>
<dbReference type="EMBL" id="JACXIY010000014">
    <property type="protein sequence ID" value="MBD2869238.1"/>
    <property type="molecule type" value="Genomic_DNA"/>
</dbReference>
<dbReference type="InterPro" id="IPR036388">
    <property type="entry name" value="WH-like_DNA-bd_sf"/>
</dbReference>
<dbReference type="NCBIfam" id="TIGR02937">
    <property type="entry name" value="sigma70-ECF"/>
    <property type="match status" value="1"/>
</dbReference>
<gene>
    <name evidence="7" type="ORF">IDH41_11680</name>
</gene>
<comment type="caution">
    <text evidence="7">The sequence shown here is derived from an EMBL/GenBank/DDBJ whole genome shotgun (WGS) entry which is preliminary data.</text>
</comment>
<dbReference type="Gene3D" id="1.10.10.10">
    <property type="entry name" value="Winged helix-like DNA-binding domain superfamily/Winged helix DNA-binding domain"/>
    <property type="match status" value="1"/>
</dbReference>
<dbReference type="AlphaFoldDB" id="A0A927H655"/>
<dbReference type="Proteomes" id="UP000632125">
    <property type="component" value="Unassembled WGS sequence"/>
</dbReference>
<dbReference type="GO" id="GO:0006352">
    <property type="term" value="P:DNA-templated transcription initiation"/>
    <property type="evidence" value="ECO:0007669"/>
    <property type="project" value="InterPro"/>
</dbReference>
<evidence type="ECO:0000256" key="3">
    <source>
        <dbReference type="ARBA" id="ARBA00023082"/>
    </source>
</evidence>
<keyword evidence="3" id="KW-0731">Sigma factor</keyword>
<organism evidence="7 8">
    <name type="scientific">Paenibacillus arenilitoris</name>
    <dbReference type="NCBI Taxonomy" id="2772299"/>
    <lineage>
        <taxon>Bacteria</taxon>
        <taxon>Bacillati</taxon>
        <taxon>Bacillota</taxon>
        <taxon>Bacilli</taxon>
        <taxon>Bacillales</taxon>
        <taxon>Paenibacillaceae</taxon>
        <taxon>Paenibacillus</taxon>
    </lineage>
</organism>
<dbReference type="CDD" id="cd06171">
    <property type="entry name" value="Sigma70_r4"/>
    <property type="match status" value="1"/>
</dbReference>
<proteinExistence type="inferred from homology"/>
<dbReference type="InterPro" id="IPR014284">
    <property type="entry name" value="RNA_pol_sigma-70_dom"/>
</dbReference>
<dbReference type="GO" id="GO:0016987">
    <property type="term" value="F:sigma factor activity"/>
    <property type="evidence" value="ECO:0007669"/>
    <property type="project" value="UniProtKB-KW"/>
</dbReference>
<dbReference type="SUPFAM" id="SSF88946">
    <property type="entry name" value="Sigma2 domain of RNA polymerase sigma factors"/>
    <property type="match status" value="1"/>
</dbReference>
<comment type="similarity">
    <text evidence="1">Belongs to the sigma-70 factor family. ECF subfamily.</text>
</comment>
<evidence type="ECO:0000313" key="7">
    <source>
        <dbReference type="EMBL" id="MBD2869238.1"/>
    </source>
</evidence>
<evidence type="ECO:0000259" key="5">
    <source>
        <dbReference type="Pfam" id="PF04542"/>
    </source>
</evidence>
<evidence type="ECO:0000256" key="2">
    <source>
        <dbReference type="ARBA" id="ARBA00023015"/>
    </source>
</evidence>
<dbReference type="InterPro" id="IPR013325">
    <property type="entry name" value="RNA_pol_sigma_r2"/>
</dbReference>
<dbReference type="PANTHER" id="PTHR43133">
    <property type="entry name" value="RNA POLYMERASE ECF-TYPE SIGMA FACTO"/>
    <property type="match status" value="1"/>
</dbReference>
<feature type="domain" description="RNA polymerase sigma-70 region 2" evidence="5">
    <location>
        <begin position="26"/>
        <end position="89"/>
    </location>
</feature>
<keyword evidence="4" id="KW-0804">Transcription</keyword>
<dbReference type="SUPFAM" id="SSF88659">
    <property type="entry name" value="Sigma3 and sigma4 domains of RNA polymerase sigma factors"/>
    <property type="match status" value="1"/>
</dbReference>
<evidence type="ECO:0000256" key="1">
    <source>
        <dbReference type="ARBA" id="ARBA00010641"/>
    </source>
</evidence>
<dbReference type="GO" id="GO:0003677">
    <property type="term" value="F:DNA binding"/>
    <property type="evidence" value="ECO:0007669"/>
    <property type="project" value="InterPro"/>
</dbReference>
<dbReference type="InterPro" id="IPR013324">
    <property type="entry name" value="RNA_pol_sigma_r3/r4-like"/>
</dbReference>
<dbReference type="Gene3D" id="1.10.1740.10">
    <property type="match status" value="1"/>
</dbReference>
<feature type="domain" description="RNA polymerase sigma factor 70 region 4 type 2" evidence="6">
    <location>
        <begin position="123"/>
        <end position="175"/>
    </location>
</feature>
<reference evidence="7" key="1">
    <citation type="submission" date="2020-09" db="EMBL/GenBank/DDBJ databases">
        <title>A novel bacterium of genus Paenibacillus, isolated from South China Sea.</title>
        <authorList>
            <person name="Huang H."/>
            <person name="Mo K."/>
            <person name="Hu Y."/>
        </authorList>
    </citation>
    <scope>NUCLEOTIDE SEQUENCE</scope>
    <source>
        <strain evidence="7">IB182493</strain>
    </source>
</reference>
<dbReference type="PANTHER" id="PTHR43133:SF46">
    <property type="entry name" value="RNA POLYMERASE SIGMA-70 FACTOR ECF SUBFAMILY"/>
    <property type="match status" value="1"/>
</dbReference>
<evidence type="ECO:0000313" key="8">
    <source>
        <dbReference type="Proteomes" id="UP000632125"/>
    </source>
</evidence>
<dbReference type="Pfam" id="PF08281">
    <property type="entry name" value="Sigma70_r4_2"/>
    <property type="match status" value="1"/>
</dbReference>
<evidence type="ECO:0000259" key="6">
    <source>
        <dbReference type="Pfam" id="PF08281"/>
    </source>
</evidence>